<feature type="transmembrane region" description="Helical" evidence="1">
    <location>
        <begin position="16"/>
        <end position="43"/>
    </location>
</feature>
<sequence>MNTNQDNKNLILGGSIFSLITGFGSLIFWTITLLGSSTLFWWFSDYGLKTLLFLIWASNVSSLVLSILCLVPATSSKKGLVMTTGIFNIVFGTIVGGVLLLIGASNMNVNNNTNQLNLNNQENIQPINVQVENKPVKKVEKTKEVERVKEIYSENKNLNNFNVTCKTKFNYKIALVLGLVLTMIGSAVWIGYTGYELDQALMPPSSHGWDWNSRLTYIVNTALRLITYSTLFILSIIGLITIKKEYLTINILCAATGIALVPMNYIAAIGGTIILLALVFNWVVNSKLNCKNNN</sequence>
<name>A0ABU0NDY8_9MOLU</name>
<feature type="transmembrane region" description="Helical" evidence="1">
    <location>
        <begin position="215"/>
        <end position="239"/>
    </location>
</feature>
<keyword evidence="3" id="KW-1185">Reference proteome</keyword>
<evidence type="ECO:0000313" key="2">
    <source>
        <dbReference type="EMBL" id="MDQ0567652.1"/>
    </source>
</evidence>
<dbReference type="Proteomes" id="UP001236620">
    <property type="component" value="Unassembled WGS sequence"/>
</dbReference>
<proteinExistence type="predicted"/>
<comment type="caution">
    <text evidence="2">The sequence shown here is derived from an EMBL/GenBank/DDBJ whole genome shotgun (WGS) entry which is preliminary data.</text>
</comment>
<keyword evidence="1" id="KW-0472">Membrane</keyword>
<evidence type="ECO:0000256" key="1">
    <source>
        <dbReference type="SAM" id="Phobius"/>
    </source>
</evidence>
<feature type="transmembrane region" description="Helical" evidence="1">
    <location>
        <begin position="251"/>
        <end position="284"/>
    </location>
</feature>
<keyword evidence="1" id="KW-0812">Transmembrane</keyword>
<protein>
    <recommendedName>
        <fullName evidence="4">Transmembrane protein</fullName>
    </recommendedName>
</protein>
<accession>A0ABU0NDY8</accession>
<keyword evidence="1" id="KW-1133">Transmembrane helix</keyword>
<reference evidence="2" key="1">
    <citation type="submission" date="2023-07" db="EMBL/GenBank/DDBJ databases">
        <title>Genomic Encyclopedia of Type Strains, Phase IV (KMG-IV): sequencing the most valuable type-strain genomes for metagenomic binning, comparative biology and taxonomic classification.</title>
        <authorList>
            <person name="Goeker M."/>
        </authorList>
    </citation>
    <scope>NUCLEOTIDE SEQUENCE [LARGE SCALE GENOMIC DNA]</scope>
    <source>
        <strain evidence="2">DSM 22019</strain>
    </source>
</reference>
<dbReference type="RefSeq" id="WP_307444466.1">
    <property type="nucleotide sequence ID" value="NZ_JAUSWP010000002.1"/>
</dbReference>
<organism evidence="2 3">
    <name type="scientific">Mycoplasma yeatsii</name>
    <dbReference type="NCBI Taxonomy" id="51365"/>
    <lineage>
        <taxon>Bacteria</taxon>
        <taxon>Bacillati</taxon>
        <taxon>Mycoplasmatota</taxon>
        <taxon>Mollicutes</taxon>
        <taxon>Mycoplasmataceae</taxon>
        <taxon>Mycoplasma</taxon>
    </lineage>
</organism>
<feature type="transmembrane region" description="Helical" evidence="1">
    <location>
        <begin position="79"/>
        <end position="102"/>
    </location>
</feature>
<dbReference type="EMBL" id="JAUSWP010000002">
    <property type="protein sequence ID" value="MDQ0567652.1"/>
    <property type="molecule type" value="Genomic_DNA"/>
</dbReference>
<evidence type="ECO:0000313" key="3">
    <source>
        <dbReference type="Proteomes" id="UP001236620"/>
    </source>
</evidence>
<evidence type="ECO:0008006" key="4">
    <source>
        <dbReference type="Google" id="ProtNLM"/>
    </source>
</evidence>
<feature type="transmembrane region" description="Helical" evidence="1">
    <location>
        <begin position="173"/>
        <end position="195"/>
    </location>
</feature>
<gene>
    <name evidence="2" type="ORF">J2Z63_000295</name>
</gene>
<feature type="transmembrane region" description="Helical" evidence="1">
    <location>
        <begin position="50"/>
        <end position="73"/>
    </location>
</feature>